<dbReference type="EMBL" id="CP000248">
    <property type="protein sequence ID" value="ABD25955.1"/>
    <property type="molecule type" value="Genomic_DNA"/>
</dbReference>
<evidence type="ECO:0000313" key="1">
    <source>
        <dbReference type="EMBL" id="ABD25955.1"/>
    </source>
</evidence>
<keyword evidence="2" id="KW-1185">Reference proteome</keyword>
<sequence>MKLIIVTYTFGRRRDLRSDVDGADRRCSRLQLASDGTAESNRTCRNCGTDDRKDQHVLGSRGTRIVADEIVEKLGHDLTPVSKPCPISIGQILDQKTGLRLLYPGGPPPRGGQCGTSATLFCLTTSTLALVICTGSPWD</sequence>
<gene>
    <name evidence="1" type="ordered locus">Saro_1514</name>
</gene>
<organism evidence="1 2">
    <name type="scientific">Novosphingobium aromaticivorans (strain ATCC 700278 / DSM 12444 / CCUG 56034 / CIP 105152 / NBRC 16084 / F199)</name>
    <dbReference type="NCBI Taxonomy" id="279238"/>
    <lineage>
        <taxon>Bacteria</taxon>
        <taxon>Pseudomonadati</taxon>
        <taxon>Pseudomonadota</taxon>
        <taxon>Alphaproteobacteria</taxon>
        <taxon>Sphingomonadales</taxon>
        <taxon>Sphingomonadaceae</taxon>
        <taxon>Novosphingobium</taxon>
    </lineage>
</organism>
<dbReference type="HOGENOM" id="CLU_1843060_0_0_5"/>
<name>Q2G868_NOVAD</name>
<protein>
    <submittedName>
        <fullName evidence="1">Uncharacterized protein</fullName>
    </submittedName>
</protein>
<evidence type="ECO:0000313" key="2">
    <source>
        <dbReference type="Proteomes" id="UP000009134"/>
    </source>
</evidence>
<dbReference type="Proteomes" id="UP000009134">
    <property type="component" value="Chromosome"/>
</dbReference>
<reference evidence="2" key="1">
    <citation type="submission" date="2006-01" db="EMBL/GenBank/DDBJ databases">
        <title>Complete sequence of Novosphingobium aromaticivorans DSM 12444.</title>
        <authorList>
            <consortium name="US DOE Joint Genome Institute"/>
            <person name="Copeland A."/>
            <person name="Lucas S."/>
            <person name="Lapidus A."/>
            <person name="Barry K."/>
            <person name="Detter J.C."/>
            <person name="Glavina T."/>
            <person name="Hammon N."/>
            <person name="Israni S."/>
            <person name="Pitluck S."/>
            <person name="Chain P."/>
            <person name="Malfatti S."/>
            <person name="Shin M."/>
            <person name="Vergez L."/>
            <person name="Schmutz J."/>
            <person name="Larimer F."/>
            <person name="Land M."/>
            <person name="Kyrpides N."/>
            <person name="Ivanova N."/>
            <person name="Fredrickson J."/>
            <person name="Balkwill D."/>
            <person name="Romine M.F."/>
            <person name="Richardson P."/>
        </authorList>
    </citation>
    <scope>NUCLEOTIDE SEQUENCE [LARGE SCALE GENOMIC DNA]</scope>
    <source>
        <strain evidence="2">ATCC 700278 / DSM 12444 / CCUG 56034 / CIP 105152 / NBRC 16084 / F199</strain>
    </source>
</reference>
<dbReference type="AlphaFoldDB" id="Q2G868"/>
<proteinExistence type="predicted"/>
<dbReference type="KEGG" id="nar:Saro_1514"/>
<accession>Q2G868</accession>